<gene>
    <name evidence="3" type="ORF">ABIA52_002377</name>
</gene>
<dbReference type="InterPro" id="IPR058788">
    <property type="entry name" value="ApnL_N"/>
</dbReference>
<dbReference type="Pfam" id="PF25837">
    <property type="entry name" value="Apionate_lact_N"/>
    <property type="match status" value="1"/>
</dbReference>
<feature type="domain" description="D-apionate lactonase TIM barrel" evidence="2">
    <location>
        <begin position="279"/>
        <end position="512"/>
    </location>
</feature>
<dbReference type="RefSeq" id="WP_404594554.1">
    <property type="nucleotide sequence ID" value="NZ_JBIYEW010000003.1"/>
</dbReference>
<name>A0ABW8N7E0_9MICC</name>
<keyword evidence="4" id="KW-1185">Reference proteome</keyword>
<dbReference type="Proteomes" id="UP001620520">
    <property type="component" value="Unassembled WGS sequence"/>
</dbReference>
<sequence>MTSNRERLFAASEVLEAGAWRAELRNDEIAEISYGGVPALRGIRAVVRDRDWQTLVPVVRATERIPAAGGSPLVLDIGFDGFGCRYKATLSIVFSRDSLEVVFEGESPADFHSNRIGLVVLHRTDEAGRDVLIGETSGGHTPSRFPVDISPHQPFQNVATMHWQRDGVDFGLEFSGDVFETEDQRNWTDASFKTYSRPLSRPFPMDVRAGSRIRQSVKVTASAAQIPAPEINPGADLVITSAVTSVVPALSLPIVTTPDLQTVSGVLPAVESVLVELVAGSPKAAELAKQAAEQAKALNVPLDVRLSAETPDQIRGLLQLVPTRNIVRLGVFHATRHVTEPDSWEALKSAAAEAGLASSLIAGARSHFTELNRNARTVPCDAEALTYSMTPQMHATEVPHLVESLPMQRLTARNALRISGGRPLHIGPVTLKPRFNAVSTSAAPDGTSREASNDPLQPDPFAASWMLGSIAALSIPGVESISYFAAAGPGGICSSTGLTPAGKLLKSLATQRGLNILETRGSRHGLVLYPVQAESGIDLYAANLTAEGMSESVQLPDGTTKELVLEPWTATLQHLATERRTT</sequence>
<evidence type="ECO:0000259" key="1">
    <source>
        <dbReference type="Pfam" id="PF25837"/>
    </source>
</evidence>
<evidence type="ECO:0000313" key="4">
    <source>
        <dbReference type="Proteomes" id="UP001620520"/>
    </source>
</evidence>
<feature type="domain" description="D-apionate lactonase N-terminal" evidence="1">
    <location>
        <begin position="10"/>
        <end position="222"/>
    </location>
</feature>
<dbReference type="EMBL" id="JBIYEW010000003">
    <property type="protein sequence ID" value="MFK4639488.1"/>
    <property type="molecule type" value="Genomic_DNA"/>
</dbReference>
<comment type="caution">
    <text evidence="3">The sequence shown here is derived from an EMBL/GenBank/DDBJ whole genome shotgun (WGS) entry which is preliminary data.</text>
</comment>
<protein>
    <submittedName>
        <fullName evidence="3">Uncharacterized protein</fullName>
    </submittedName>
</protein>
<evidence type="ECO:0000259" key="2">
    <source>
        <dbReference type="Pfam" id="PF25838"/>
    </source>
</evidence>
<accession>A0ABW8N7E0</accession>
<reference evidence="3 4" key="1">
    <citation type="submission" date="2024-10" db="EMBL/GenBank/DDBJ databases">
        <title>Novel secondary metabolite-producing bacteria for plant disease control.</title>
        <authorList>
            <person name="Chevrette M."/>
        </authorList>
    </citation>
    <scope>NUCLEOTIDE SEQUENCE [LARGE SCALE GENOMIC DNA]</scope>
    <source>
        <strain evidence="3 4">J30 TE3557</strain>
    </source>
</reference>
<evidence type="ECO:0000313" key="3">
    <source>
        <dbReference type="EMBL" id="MFK4639488.1"/>
    </source>
</evidence>
<dbReference type="Pfam" id="PF25838">
    <property type="entry name" value="Apionate_lact_M"/>
    <property type="match status" value="1"/>
</dbReference>
<dbReference type="InterPro" id="IPR058787">
    <property type="entry name" value="ApnL_M"/>
</dbReference>
<proteinExistence type="predicted"/>
<organism evidence="3 4">
    <name type="scientific">Paenarthrobacter histidinolovorans</name>
    <dbReference type="NCBI Taxonomy" id="43664"/>
    <lineage>
        <taxon>Bacteria</taxon>
        <taxon>Bacillati</taxon>
        <taxon>Actinomycetota</taxon>
        <taxon>Actinomycetes</taxon>
        <taxon>Micrococcales</taxon>
        <taxon>Micrococcaceae</taxon>
        <taxon>Paenarthrobacter</taxon>
    </lineage>
</organism>